<evidence type="ECO:0000259" key="6">
    <source>
        <dbReference type="Pfam" id="PF04932"/>
    </source>
</evidence>
<keyword evidence="9" id="KW-1185">Reference proteome</keyword>
<dbReference type="InterPro" id="IPR051533">
    <property type="entry name" value="WaaL-like"/>
</dbReference>
<dbReference type="Proteomes" id="UP000034071">
    <property type="component" value="Chromosome"/>
</dbReference>
<accession>A0A0F6RCQ7</accession>
<keyword evidence="2 5" id="KW-0812">Transmembrane</keyword>
<dbReference type="Pfam" id="PF04932">
    <property type="entry name" value="Wzy_C"/>
    <property type="match status" value="1"/>
</dbReference>
<feature type="transmembrane region" description="Helical" evidence="5">
    <location>
        <begin position="337"/>
        <end position="360"/>
    </location>
</feature>
<feature type="transmembrane region" description="Helical" evidence="5">
    <location>
        <begin position="170"/>
        <end position="188"/>
    </location>
</feature>
<evidence type="ECO:0000256" key="5">
    <source>
        <dbReference type="SAM" id="Phobius"/>
    </source>
</evidence>
<dbReference type="KEGG" id="kge:TQ33_1686"/>
<feature type="transmembrane region" description="Helical" evidence="5">
    <location>
        <begin position="430"/>
        <end position="453"/>
    </location>
</feature>
<dbReference type="GO" id="GO:0016020">
    <property type="term" value="C:membrane"/>
    <property type="evidence" value="ECO:0007669"/>
    <property type="project" value="UniProtKB-SubCell"/>
</dbReference>
<dbReference type="OrthoDB" id="5596698at2"/>
<evidence type="ECO:0000256" key="2">
    <source>
        <dbReference type="ARBA" id="ARBA00022692"/>
    </source>
</evidence>
<dbReference type="RefSeq" id="WP_046561676.1">
    <property type="nucleotide sequence ID" value="NZ_CP010975.1"/>
</dbReference>
<feature type="domain" description="O-antigen ligase-related" evidence="6">
    <location>
        <begin position="206"/>
        <end position="351"/>
    </location>
</feature>
<evidence type="ECO:0000313" key="8">
    <source>
        <dbReference type="EMBL" id="AKE52628.1"/>
    </source>
</evidence>
<dbReference type="HOGENOM" id="CLU_034284_0_0_6"/>
<feature type="transmembrane region" description="Helical" evidence="5">
    <location>
        <begin position="399"/>
        <end position="418"/>
    </location>
</feature>
<dbReference type="InterPro" id="IPR007016">
    <property type="entry name" value="O-antigen_ligase-rel_domated"/>
</dbReference>
<evidence type="ECO:0000256" key="3">
    <source>
        <dbReference type="ARBA" id="ARBA00022989"/>
    </source>
</evidence>
<dbReference type="PANTHER" id="PTHR37422:SF13">
    <property type="entry name" value="LIPOPOLYSACCHARIDE BIOSYNTHESIS PROTEIN PA4999-RELATED"/>
    <property type="match status" value="1"/>
</dbReference>
<reference evidence="8 9" key="1">
    <citation type="submission" date="2015-02" db="EMBL/GenBank/DDBJ databases">
        <title>Complete genome sequence of Kangiella geojedonensis strain YCS-5T.</title>
        <authorList>
            <person name="Kim K.M."/>
        </authorList>
    </citation>
    <scope>NUCLEOTIDE SEQUENCE [LARGE SCALE GENOMIC DNA]</scope>
    <source>
        <strain evidence="8 9">YCS-5</strain>
    </source>
</reference>
<evidence type="ECO:0000256" key="4">
    <source>
        <dbReference type="ARBA" id="ARBA00023136"/>
    </source>
</evidence>
<feature type="transmembrane region" description="Helical" evidence="5">
    <location>
        <begin position="91"/>
        <end position="110"/>
    </location>
</feature>
<feature type="domain" description="Virulence factor membrane-bound polymerase C-terminal" evidence="7">
    <location>
        <begin position="375"/>
        <end position="554"/>
    </location>
</feature>
<evidence type="ECO:0000313" key="9">
    <source>
        <dbReference type="Proteomes" id="UP000034071"/>
    </source>
</evidence>
<dbReference type="EMBL" id="CP010975">
    <property type="protein sequence ID" value="AKE52628.1"/>
    <property type="molecule type" value="Genomic_DNA"/>
</dbReference>
<feature type="transmembrane region" description="Helical" evidence="5">
    <location>
        <begin position="68"/>
        <end position="85"/>
    </location>
</feature>
<name>A0A0F6RCQ7_9GAMM</name>
<feature type="transmembrane region" description="Helical" evidence="5">
    <location>
        <begin position="372"/>
        <end position="393"/>
    </location>
</feature>
<dbReference type="Pfam" id="PF11846">
    <property type="entry name" value="Wzy_C_2"/>
    <property type="match status" value="1"/>
</dbReference>
<feature type="transmembrane region" description="Helical" evidence="5">
    <location>
        <begin position="246"/>
        <end position="265"/>
    </location>
</feature>
<dbReference type="STRING" id="914150.TQ33_1686"/>
<feature type="transmembrane region" description="Helical" evidence="5">
    <location>
        <begin position="222"/>
        <end position="239"/>
    </location>
</feature>
<sequence>MIIKNTLCWLLVVIIFLALLRDWPEVSTAGGLGFIRNNLSWAVVVSLICLGLYYSVSSNKLKLPKYSWLLLLALLISIVPFFINLTPFYGYGRYLPVALSAALLCYLALFQINPIINNKQSILLAVIAIAYAEVLIGCWQLFHSLMMQLTSDVDQYKLIHIDGTFNQRNLFASFVSTGLLVSIFSMLTNIRLTQSIRIRNVLYVFLGLGSFILMMSDSRVGIYSFIVGALILFAFHTDNLRYVTKIIMPIFVGILVAITFSNVVYDGKTKDFGKTHNRQLIYSTSLEAIKQAPILGHGLGSFEKVYLDTLAHRVKSGELKKGDITRPENLSHPHNEFLFWGVQGGIVSVVGLLLLLLFLFSSTFKAGLKKNLVYYSLLCPISLHLMVELPFYISGVHLLLAILLLFYIVSCIGELKTYEINLSSAITKTGQLLISLCGIATITILLVNSYSLYQVAKFEAALNRTEKQLEKAIVTVGWEDAYQSLLLKHQANIAAKTGKKEPIIVFLRWLEKQNEISPRLQYFFNIYYSYQILGEQQKAEEIKRQIKYYYAGVKTAEDWLKSTDKGASD</sequence>
<organism evidence="8 9">
    <name type="scientific">Kangiella geojedonensis</name>
    <dbReference type="NCBI Taxonomy" id="914150"/>
    <lineage>
        <taxon>Bacteria</taxon>
        <taxon>Pseudomonadati</taxon>
        <taxon>Pseudomonadota</taxon>
        <taxon>Gammaproteobacteria</taxon>
        <taxon>Kangiellales</taxon>
        <taxon>Kangiellaceae</taxon>
        <taxon>Kangiella</taxon>
    </lineage>
</organism>
<feature type="transmembrane region" description="Helical" evidence="5">
    <location>
        <begin position="38"/>
        <end position="56"/>
    </location>
</feature>
<proteinExistence type="predicted"/>
<evidence type="ECO:0000256" key="1">
    <source>
        <dbReference type="ARBA" id="ARBA00004141"/>
    </source>
</evidence>
<protein>
    <submittedName>
        <fullName evidence="8">Uncharacterized protein</fullName>
    </submittedName>
</protein>
<gene>
    <name evidence="8" type="ORF">TQ33_1686</name>
</gene>
<evidence type="ECO:0000259" key="7">
    <source>
        <dbReference type="Pfam" id="PF11846"/>
    </source>
</evidence>
<feature type="transmembrane region" description="Helical" evidence="5">
    <location>
        <begin position="122"/>
        <end position="142"/>
    </location>
</feature>
<dbReference type="PANTHER" id="PTHR37422">
    <property type="entry name" value="TEICHURONIC ACID BIOSYNTHESIS PROTEIN TUAE"/>
    <property type="match status" value="1"/>
</dbReference>
<keyword evidence="3 5" id="KW-1133">Transmembrane helix</keyword>
<dbReference type="AlphaFoldDB" id="A0A0F6RCQ7"/>
<dbReference type="InterPro" id="IPR021797">
    <property type="entry name" value="Wzy_C_2"/>
</dbReference>
<comment type="subcellular location">
    <subcellularLocation>
        <location evidence="1">Membrane</location>
        <topology evidence="1">Multi-pass membrane protein</topology>
    </subcellularLocation>
</comment>
<feature type="transmembrane region" description="Helical" evidence="5">
    <location>
        <begin position="200"/>
        <end position="216"/>
    </location>
</feature>
<keyword evidence="4 5" id="KW-0472">Membrane</keyword>